<evidence type="ECO:0000313" key="4">
    <source>
        <dbReference type="Proteomes" id="UP000587396"/>
    </source>
</evidence>
<dbReference type="Proteomes" id="UP000587396">
    <property type="component" value="Unassembled WGS sequence"/>
</dbReference>
<keyword evidence="1" id="KW-0238">DNA-binding</keyword>
<reference evidence="3 4" key="1">
    <citation type="submission" date="2020-08" db="EMBL/GenBank/DDBJ databases">
        <authorList>
            <person name="Liu C."/>
            <person name="Sun Q."/>
        </authorList>
    </citation>
    <scope>NUCLEOTIDE SEQUENCE [LARGE SCALE GENOMIC DNA]</scope>
    <source>
        <strain evidence="3 4">N22</strain>
    </source>
</reference>
<evidence type="ECO:0000313" key="3">
    <source>
        <dbReference type="EMBL" id="MBC2888097.1"/>
    </source>
</evidence>
<dbReference type="InterPro" id="IPR009057">
    <property type="entry name" value="Homeodomain-like_sf"/>
</dbReference>
<dbReference type="SUPFAM" id="SSF46689">
    <property type="entry name" value="Homeodomain-like"/>
    <property type="match status" value="1"/>
</dbReference>
<sequence length="197" mass="23008">MDEPASSLMEDFKTKMGIFDALDTLMRNVPFDKITVTQICSEAHISRATFYRYFTDKFAIPQWHLNFAYSKGANEIGRTLPWREGYYISETIIAERSEFYSNVAKSDDYNAIDNYAPRLRRKTLVETLTDYHHRQLTERLKFQVDATVELEVHLLPKWHYGAYDATLEELCTWLANAIPRELYKLLDTPLKPASPKP</sequence>
<feature type="domain" description="HTH tetR-type" evidence="2">
    <location>
        <begin position="18"/>
        <end position="57"/>
    </location>
</feature>
<dbReference type="RefSeq" id="WP_080144260.1">
    <property type="nucleotide sequence ID" value="NZ_JACMSE010000001.1"/>
</dbReference>
<dbReference type="EMBL" id="JACMSE010000001">
    <property type="protein sequence ID" value="MBC2888097.1"/>
    <property type="molecule type" value="Genomic_DNA"/>
</dbReference>
<dbReference type="Pfam" id="PF00440">
    <property type="entry name" value="TetR_N"/>
    <property type="match status" value="1"/>
</dbReference>
<name>A0A842J8N7_9ACTN</name>
<gene>
    <name evidence="3" type="ORF">H7313_01855</name>
</gene>
<dbReference type="Gene3D" id="1.10.357.10">
    <property type="entry name" value="Tetracycline Repressor, domain 2"/>
    <property type="match status" value="1"/>
</dbReference>
<evidence type="ECO:0000256" key="1">
    <source>
        <dbReference type="ARBA" id="ARBA00023125"/>
    </source>
</evidence>
<dbReference type="AlphaFoldDB" id="A0A842J8N7"/>
<accession>A0A842J8N7</accession>
<protein>
    <submittedName>
        <fullName evidence="3">TetR family transcriptional regulator</fullName>
    </submittedName>
</protein>
<dbReference type="InterPro" id="IPR001647">
    <property type="entry name" value="HTH_TetR"/>
</dbReference>
<comment type="caution">
    <text evidence="3">The sequence shown here is derived from an EMBL/GenBank/DDBJ whole genome shotgun (WGS) entry which is preliminary data.</text>
</comment>
<evidence type="ECO:0000259" key="2">
    <source>
        <dbReference type="Pfam" id="PF00440"/>
    </source>
</evidence>
<keyword evidence="4" id="KW-1185">Reference proteome</keyword>
<proteinExistence type="predicted"/>
<organism evidence="3 4">
    <name type="scientific">Gordonibacter massiliensis</name>
    <name type="common">ex Traore et al. 2017</name>
    <dbReference type="NCBI Taxonomy" id="1841863"/>
    <lineage>
        <taxon>Bacteria</taxon>
        <taxon>Bacillati</taxon>
        <taxon>Actinomycetota</taxon>
        <taxon>Coriobacteriia</taxon>
        <taxon>Eggerthellales</taxon>
        <taxon>Eggerthellaceae</taxon>
        <taxon>Gordonibacter</taxon>
    </lineage>
</organism>
<dbReference type="GO" id="GO:0003677">
    <property type="term" value="F:DNA binding"/>
    <property type="evidence" value="ECO:0007669"/>
    <property type="project" value="UniProtKB-KW"/>
</dbReference>